<evidence type="ECO:0000313" key="2">
    <source>
        <dbReference type="EMBL" id="MYN05533.1"/>
    </source>
</evidence>
<protein>
    <submittedName>
        <fullName evidence="2">DUF2987 domain-containing protein</fullName>
    </submittedName>
</protein>
<dbReference type="InterPro" id="IPR021370">
    <property type="entry name" value="DUF2987"/>
</dbReference>
<comment type="caution">
    <text evidence="2">The sequence shown here is derived from an EMBL/GenBank/DDBJ whole genome shotgun (WGS) entry which is preliminary data.</text>
</comment>
<dbReference type="Pfam" id="PF11205">
    <property type="entry name" value="DUF2987"/>
    <property type="match status" value="1"/>
</dbReference>
<evidence type="ECO:0000313" key="3">
    <source>
        <dbReference type="Proteomes" id="UP000448575"/>
    </source>
</evidence>
<dbReference type="RefSeq" id="WP_161028478.1">
    <property type="nucleotide sequence ID" value="NZ_WWCJ01000032.1"/>
</dbReference>
<dbReference type="EMBL" id="WWCJ01000032">
    <property type="protein sequence ID" value="MYN05533.1"/>
    <property type="molecule type" value="Genomic_DNA"/>
</dbReference>
<reference evidence="2 3" key="1">
    <citation type="submission" date="2019-12" db="EMBL/GenBank/DDBJ databases">
        <title>Novel species isolated from a subtropical stream in China.</title>
        <authorList>
            <person name="Lu H."/>
        </authorList>
    </citation>
    <scope>NUCLEOTIDE SEQUENCE [LARGE SCALE GENOMIC DNA]</scope>
    <source>
        <strain evidence="2 3">DS3</strain>
    </source>
</reference>
<dbReference type="Proteomes" id="UP000448575">
    <property type="component" value="Unassembled WGS sequence"/>
</dbReference>
<keyword evidence="1" id="KW-0732">Signal</keyword>
<accession>A0A6N9HQH8</accession>
<proteinExistence type="predicted"/>
<evidence type="ECO:0000256" key="1">
    <source>
        <dbReference type="SAM" id="SignalP"/>
    </source>
</evidence>
<dbReference type="AlphaFoldDB" id="A0A6N9HQH8"/>
<feature type="signal peptide" evidence="1">
    <location>
        <begin position="1"/>
        <end position="18"/>
    </location>
</feature>
<gene>
    <name evidence="2" type="ORF">GTP41_25905</name>
</gene>
<name>A0A6N9HQH8_9BURK</name>
<keyword evidence="3" id="KW-1185">Reference proteome</keyword>
<feature type="chain" id="PRO_5026828545" evidence="1">
    <location>
        <begin position="19"/>
        <end position="220"/>
    </location>
</feature>
<organism evidence="2 3">
    <name type="scientific">Pseudoduganella guangdongensis</name>
    <dbReference type="NCBI Taxonomy" id="2692179"/>
    <lineage>
        <taxon>Bacteria</taxon>
        <taxon>Pseudomonadati</taxon>
        <taxon>Pseudomonadota</taxon>
        <taxon>Betaproteobacteria</taxon>
        <taxon>Burkholderiales</taxon>
        <taxon>Oxalobacteraceae</taxon>
        <taxon>Telluria group</taxon>
        <taxon>Pseudoduganella</taxon>
    </lineage>
</organism>
<sequence>MKKLVLLSLLAWSSVANAQEREWLTYKKFLENTRLDRFYALPPAERDKLDIYLTLKPSNAQLKAADMNLTVVHIGTRTALPISDKGHLHLQPNAQWIAGDAKITTTQPKGEKIAVAYNLDAVVPDGTQWQYNKLMESVDQGNAAIGKVAGAFSLFAPSMKSVLLSFDKPAQLTIQTRSGSRQFSSDAKHKIRLQADKALLKENPLVLVTSRPIQAELDTE</sequence>